<sequence length="182" mass="19332">GSTTLHQGSSSLHQGSTTLHQGSSSLHQGSTTLHQGSSSLQQGSTTLHQGSSSLHQGSSSLHQGSSVPEFIPALVRPFPKAPPRKEVAKPRKKIISAILTDTPAVAEEEVRKSKKTAPKNGSLGVKKRSKSSNSVDCLVCGEEFTSSAPGEKWVKCVFCDGWSHELCTEGNGHYVCHVCDEE</sequence>
<dbReference type="SUPFAM" id="SSF57903">
    <property type="entry name" value="FYVE/PHD zinc finger"/>
    <property type="match status" value="1"/>
</dbReference>
<reference evidence="2 3" key="1">
    <citation type="submission" date="2024-05" db="EMBL/GenBank/DDBJ databases">
        <title>A high-quality chromosomal-level genome assembly of Topmouth culter (Culter alburnus).</title>
        <authorList>
            <person name="Zhao H."/>
        </authorList>
    </citation>
    <scope>NUCLEOTIDE SEQUENCE [LARGE SCALE GENOMIC DNA]</scope>
    <source>
        <strain evidence="2">CATC2023</strain>
        <tissue evidence="2">Muscle</tissue>
    </source>
</reference>
<feature type="compositionally biased region" description="Polar residues" evidence="1">
    <location>
        <begin position="1"/>
        <end position="27"/>
    </location>
</feature>
<protein>
    <submittedName>
        <fullName evidence="2">Uncharacterized protein</fullName>
    </submittedName>
</protein>
<gene>
    <name evidence="2" type="ORF">ABG768_021985</name>
</gene>
<evidence type="ECO:0000313" key="3">
    <source>
        <dbReference type="Proteomes" id="UP001479290"/>
    </source>
</evidence>
<comment type="caution">
    <text evidence="2">The sequence shown here is derived from an EMBL/GenBank/DDBJ whole genome shotgun (WGS) entry which is preliminary data.</text>
</comment>
<evidence type="ECO:0000256" key="1">
    <source>
        <dbReference type="SAM" id="MobiDB-lite"/>
    </source>
</evidence>
<feature type="non-terminal residue" evidence="2">
    <location>
        <position position="1"/>
    </location>
</feature>
<organism evidence="2 3">
    <name type="scientific">Culter alburnus</name>
    <name type="common">Topmouth culter</name>
    <dbReference type="NCBI Taxonomy" id="194366"/>
    <lineage>
        <taxon>Eukaryota</taxon>
        <taxon>Metazoa</taxon>
        <taxon>Chordata</taxon>
        <taxon>Craniata</taxon>
        <taxon>Vertebrata</taxon>
        <taxon>Euteleostomi</taxon>
        <taxon>Actinopterygii</taxon>
        <taxon>Neopterygii</taxon>
        <taxon>Teleostei</taxon>
        <taxon>Ostariophysi</taxon>
        <taxon>Cypriniformes</taxon>
        <taxon>Xenocyprididae</taxon>
        <taxon>Xenocypridinae</taxon>
        <taxon>Culter</taxon>
    </lineage>
</organism>
<name>A0AAW2AUH6_CULAL</name>
<dbReference type="Proteomes" id="UP001479290">
    <property type="component" value="Unassembled WGS sequence"/>
</dbReference>
<dbReference type="InterPro" id="IPR011011">
    <property type="entry name" value="Znf_FYVE_PHD"/>
</dbReference>
<feature type="compositionally biased region" description="Low complexity" evidence="1">
    <location>
        <begin position="28"/>
        <end position="65"/>
    </location>
</feature>
<dbReference type="EMBL" id="JAWDJR010000004">
    <property type="protein sequence ID" value="KAK9976783.1"/>
    <property type="molecule type" value="Genomic_DNA"/>
</dbReference>
<keyword evidence="3" id="KW-1185">Reference proteome</keyword>
<feature type="region of interest" description="Disordered" evidence="1">
    <location>
        <begin position="1"/>
        <end position="65"/>
    </location>
</feature>
<accession>A0AAW2AUH6</accession>
<dbReference type="AlphaFoldDB" id="A0AAW2AUH6"/>
<evidence type="ECO:0000313" key="2">
    <source>
        <dbReference type="EMBL" id="KAK9976783.1"/>
    </source>
</evidence>
<proteinExistence type="predicted"/>